<protein>
    <submittedName>
        <fullName evidence="1">Uncharacterized protein</fullName>
    </submittedName>
</protein>
<evidence type="ECO:0000313" key="1">
    <source>
        <dbReference type="EMBL" id="GAA4689695.1"/>
    </source>
</evidence>
<comment type="caution">
    <text evidence="1">The sequence shown here is derived from an EMBL/GenBank/DDBJ whole genome shotgun (WGS) entry which is preliminary data.</text>
</comment>
<gene>
    <name evidence="1" type="ORF">GCM10023198_05310</name>
</gene>
<dbReference type="Proteomes" id="UP001500843">
    <property type="component" value="Unassembled WGS sequence"/>
</dbReference>
<proteinExistence type="predicted"/>
<keyword evidence="2" id="KW-1185">Reference proteome</keyword>
<reference evidence="2" key="1">
    <citation type="journal article" date="2019" name="Int. J. Syst. Evol. Microbiol.">
        <title>The Global Catalogue of Microorganisms (GCM) 10K type strain sequencing project: providing services to taxonomists for standard genome sequencing and annotation.</title>
        <authorList>
            <consortium name="The Broad Institute Genomics Platform"/>
            <consortium name="The Broad Institute Genome Sequencing Center for Infectious Disease"/>
            <person name="Wu L."/>
            <person name="Ma J."/>
        </authorList>
    </citation>
    <scope>NUCLEOTIDE SEQUENCE [LARGE SCALE GENOMIC DNA]</scope>
    <source>
        <strain evidence="2">JCM 17975</strain>
    </source>
</reference>
<sequence>MVTATFVDGPELGALLYWPEEASRRLPSALWLPADADEESSLVAALGSAWESFQWCGMGTWFAPATAPELPAGLADRYDGLQRELIAEGTLTTPRGLTVRTEWSTLNPGSGALHEFLTAAREARGNGTSLALMGKGASPKAWYAASTAMMHRGLLAFGGIGGTDREEANRSASLTYLATGPGAGYASLVPLDHHPWGGYVLVGDATILSALRSALPDPVPGLAEATWEDVVRRAGSLAL</sequence>
<name>A0ABP8WIL5_9MICO</name>
<organism evidence="1 2">
    <name type="scientific">Promicromonospora umidemergens</name>
    <dbReference type="NCBI Taxonomy" id="629679"/>
    <lineage>
        <taxon>Bacteria</taxon>
        <taxon>Bacillati</taxon>
        <taxon>Actinomycetota</taxon>
        <taxon>Actinomycetes</taxon>
        <taxon>Micrococcales</taxon>
        <taxon>Promicromonosporaceae</taxon>
        <taxon>Promicromonospora</taxon>
    </lineage>
</organism>
<accession>A0ABP8WIL5</accession>
<dbReference type="EMBL" id="BAABHM010000004">
    <property type="protein sequence ID" value="GAA4689695.1"/>
    <property type="molecule type" value="Genomic_DNA"/>
</dbReference>
<evidence type="ECO:0000313" key="2">
    <source>
        <dbReference type="Proteomes" id="UP001500843"/>
    </source>
</evidence>